<protein>
    <submittedName>
        <fullName evidence="2">Uncharacterized protein</fullName>
    </submittedName>
</protein>
<feature type="transmembrane region" description="Helical" evidence="1">
    <location>
        <begin position="49"/>
        <end position="67"/>
    </location>
</feature>
<evidence type="ECO:0000313" key="2">
    <source>
        <dbReference type="EMBL" id="JAP50883.1"/>
    </source>
</evidence>
<keyword evidence="1" id="KW-0812">Transmembrane</keyword>
<keyword evidence="1" id="KW-0472">Membrane</keyword>
<dbReference type="EMBL" id="GEEE01012342">
    <property type="protein sequence ID" value="JAP50883.1"/>
    <property type="molecule type" value="Transcribed_RNA"/>
</dbReference>
<accession>A0A0X3PGE1</accession>
<gene>
    <name evidence="2" type="ORF">TR132367</name>
</gene>
<reference evidence="2" key="1">
    <citation type="submission" date="2016-01" db="EMBL/GenBank/DDBJ databases">
        <title>Reference transcriptome for the parasite Schistocephalus solidus: insights into the molecular evolution of parasitism.</title>
        <authorList>
            <person name="Hebert F.O."/>
            <person name="Grambauer S."/>
            <person name="Barber I."/>
            <person name="Landry C.R."/>
            <person name="Aubin-Horth N."/>
        </authorList>
    </citation>
    <scope>NUCLEOTIDE SEQUENCE</scope>
</reference>
<dbReference type="AlphaFoldDB" id="A0A0X3PGE1"/>
<proteinExistence type="predicted"/>
<evidence type="ECO:0000256" key="1">
    <source>
        <dbReference type="SAM" id="Phobius"/>
    </source>
</evidence>
<sequence>MVCVIWAAVSLVCVCFEWLTDGLRVRLHWLLNVPSMALSLQEIRPRCDGSLMLAAVTVIVPLLAFIFRPTAFNLGQDPRSEAEVVLLESPVTALANKLWRKVLNSFQQDST</sequence>
<organism evidence="2">
    <name type="scientific">Schistocephalus solidus</name>
    <name type="common">Tapeworm</name>
    <dbReference type="NCBI Taxonomy" id="70667"/>
    <lineage>
        <taxon>Eukaryota</taxon>
        <taxon>Metazoa</taxon>
        <taxon>Spiralia</taxon>
        <taxon>Lophotrochozoa</taxon>
        <taxon>Platyhelminthes</taxon>
        <taxon>Cestoda</taxon>
        <taxon>Eucestoda</taxon>
        <taxon>Diphyllobothriidea</taxon>
        <taxon>Diphyllobothriidae</taxon>
        <taxon>Schistocephalus</taxon>
    </lineage>
</organism>
<name>A0A0X3PGE1_SCHSO</name>
<keyword evidence="1" id="KW-1133">Transmembrane helix</keyword>